<keyword evidence="5" id="KW-1185">Reference proteome</keyword>
<dbReference type="EC" id="3.5.4.1" evidence="4"/>
<reference evidence="4 5" key="1">
    <citation type="submission" date="2020-08" db="EMBL/GenBank/DDBJ databases">
        <title>Sequencing the genomes of 1000 actinobacteria strains.</title>
        <authorList>
            <person name="Klenk H.-P."/>
        </authorList>
    </citation>
    <scope>NUCLEOTIDE SEQUENCE [LARGE SCALE GENOMIC DNA]</scope>
    <source>
        <strain evidence="4 5">DSM 43851</strain>
    </source>
</reference>
<dbReference type="Pfam" id="PF07969">
    <property type="entry name" value="Amidohydro_3"/>
    <property type="match status" value="1"/>
</dbReference>
<keyword evidence="1" id="KW-0479">Metal-binding</keyword>
<dbReference type="CDD" id="cd01293">
    <property type="entry name" value="Bact_CD"/>
    <property type="match status" value="1"/>
</dbReference>
<evidence type="ECO:0000313" key="4">
    <source>
        <dbReference type="EMBL" id="MBB5896495.1"/>
    </source>
</evidence>
<accession>A0A7W9NKY1</accession>
<dbReference type="GO" id="GO:0046872">
    <property type="term" value="F:metal ion binding"/>
    <property type="evidence" value="ECO:0007669"/>
    <property type="project" value="UniProtKB-KW"/>
</dbReference>
<keyword evidence="2 4" id="KW-0378">Hydrolase</keyword>
<dbReference type="AlphaFoldDB" id="A0A7W9NKY1"/>
<dbReference type="SUPFAM" id="SSF51338">
    <property type="entry name" value="Composite domain of metallo-dependent hydrolases"/>
    <property type="match status" value="1"/>
</dbReference>
<evidence type="ECO:0000256" key="2">
    <source>
        <dbReference type="ARBA" id="ARBA00022801"/>
    </source>
</evidence>
<organism evidence="4 5">
    <name type="scientific">Kutzneria kofuensis</name>
    <dbReference type="NCBI Taxonomy" id="103725"/>
    <lineage>
        <taxon>Bacteria</taxon>
        <taxon>Bacillati</taxon>
        <taxon>Actinomycetota</taxon>
        <taxon>Actinomycetes</taxon>
        <taxon>Pseudonocardiales</taxon>
        <taxon>Pseudonocardiaceae</taxon>
        <taxon>Kutzneria</taxon>
    </lineage>
</organism>
<evidence type="ECO:0000256" key="1">
    <source>
        <dbReference type="ARBA" id="ARBA00022723"/>
    </source>
</evidence>
<dbReference type="SUPFAM" id="SSF51556">
    <property type="entry name" value="Metallo-dependent hydrolases"/>
    <property type="match status" value="1"/>
</dbReference>
<dbReference type="PANTHER" id="PTHR32027">
    <property type="entry name" value="CYTOSINE DEAMINASE"/>
    <property type="match status" value="1"/>
</dbReference>
<dbReference type="RefSeq" id="WP_184868138.1">
    <property type="nucleotide sequence ID" value="NZ_JACHIR010000001.1"/>
</dbReference>
<dbReference type="InterPro" id="IPR052349">
    <property type="entry name" value="Metallo-hydrolase_Enzymes"/>
</dbReference>
<gene>
    <name evidence="4" type="ORF">BJ998_007691</name>
</gene>
<dbReference type="GO" id="GO:0004131">
    <property type="term" value="F:cytosine deaminase activity"/>
    <property type="evidence" value="ECO:0007669"/>
    <property type="project" value="UniProtKB-EC"/>
</dbReference>
<dbReference type="Proteomes" id="UP000585638">
    <property type="component" value="Unassembled WGS sequence"/>
</dbReference>
<protein>
    <submittedName>
        <fullName evidence="4">Cytosine deaminase</fullName>
        <ecNumber evidence="4">3.5.4.1</ecNumber>
    </submittedName>
</protein>
<dbReference type="Gene3D" id="3.20.20.140">
    <property type="entry name" value="Metal-dependent hydrolases"/>
    <property type="match status" value="1"/>
</dbReference>
<dbReference type="InterPro" id="IPR013108">
    <property type="entry name" value="Amidohydro_3"/>
</dbReference>
<sequence length="442" mass="46874">MQTHGAAPVPAQLLVRDALLADRNGPVDLLVGDGRFTRVGPLDAREVATARAQGARVVEAAGRLVVPPFVDAHMHLDSALTLDPADPNRSGTLGEGIAVWSRRRARLTGKQILANAREVLRWMVAAGTLHVRCHVDVSPGAPDALSALLELRDEARGVCDVQLVAFPQDGLYREPGQREALRAAMARGCDAVGGIPHHEPTPAQGEAHVRDVFDIAQEFDADVDAHCDETDDPGSRFAVSMAREAAERGWQGRVVLGHCTAMAAYDAALLGEVAARLADSGVGVVANPMVNAVLQGRNDAAPVRRGMAPIAALREAGVTVALGQDSVLDAWLPLGVGDMLAVAQFGALFGHLTGHQQLAGMLDLVTGSGARLLRLDDRYGIAEGRPADFVLLDARDPIEALRLLPARLHVFRHGHEIARSSPARARLTGPFAPGEVVFGRDR</sequence>
<dbReference type="EMBL" id="JACHIR010000001">
    <property type="protein sequence ID" value="MBB5896495.1"/>
    <property type="molecule type" value="Genomic_DNA"/>
</dbReference>
<comment type="caution">
    <text evidence="4">The sequence shown here is derived from an EMBL/GenBank/DDBJ whole genome shotgun (WGS) entry which is preliminary data.</text>
</comment>
<evidence type="ECO:0000313" key="5">
    <source>
        <dbReference type="Proteomes" id="UP000585638"/>
    </source>
</evidence>
<evidence type="ECO:0000259" key="3">
    <source>
        <dbReference type="Pfam" id="PF07969"/>
    </source>
</evidence>
<name>A0A7W9NKY1_9PSEU</name>
<feature type="domain" description="Amidohydrolase 3" evidence="3">
    <location>
        <begin position="115"/>
        <end position="406"/>
    </location>
</feature>
<dbReference type="InterPro" id="IPR032466">
    <property type="entry name" value="Metal_Hydrolase"/>
</dbReference>
<proteinExistence type="predicted"/>
<dbReference type="FunFam" id="3.20.20.140:FF:000019">
    <property type="entry name" value="Cytosine deaminase"/>
    <property type="match status" value="1"/>
</dbReference>
<dbReference type="InterPro" id="IPR011059">
    <property type="entry name" value="Metal-dep_hydrolase_composite"/>
</dbReference>
<dbReference type="Gene3D" id="2.30.40.10">
    <property type="entry name" value="Urease, subunit C, domain 1"/>
    <property type="match status" value="1"/>
</dbReference>
<dbReference type="PANTHER" id="PTHR32027:SF0">
    <property type="entry name" value="CYTOSINE DEAMINASE"/>
    <property type="match status" value="1"/>
</dbReference>